<evidence type="ECO:0000313" key="1">
    <source>
        <dbReference type="EMBL" id="KAF7834836.1"/>
    </source>
</evidence>
<evidence type="ECO:0000313" key="2">
    <source>
        <dbReference type="Proteomes" id="UP000634136"/>
    </source>
</evidence>
<accession>A0A835C8E6</accession>
<reference evidence="1" key="1">
    <citation type="submission" date="2020-09" db="EMBL/GenBank/DDBJ databases">
        <title>Genome-Enabled Discovery of Anthraquinone Biosynthesis in Senna tora.</title>
        <authorList>
            <person name="Kang S.-H."/>
            <person name="Pandey R.P."/>
            <person name="Lee C.-M."/>
            <person name="Sim J.-S."/>
            <person name="Jeong J.-T."/>
            <person name="Choi B.-S."/>
            <person name="Jung M."/>
            <person name="Ginzburg D."/>
            <person name="Zhao K."/>
            <person name="Won S.Y."/>
            <person name="Oh T.-J."/>
            <person name="Yu Y."/>
            <person name="Kim N.-H."/>
            <person name="Lee O.R."/>
            <person name="Lee T.-H."/>
            <person name="Bashyal P."/>
            <person name="Kim T.-S."/>
            <person name="Lee W.-H."/>
            <person name="Kawkins C."/>
            <person name="Kim C.-K."/>
            <person name="Kim J.S."/>
            <person name="Ahn B.O."/>
            <person name="Rhee S.Y."/>
            <person name="Sohng J.K."/>
        </authorList>
    </citation>
    <scope>NUCLEOTIDE SEQUENCE</scope>
    <source>
        <tissue evidence="1">Leaf</tissue>
    </source>
</reference>
<protein>
    <submittedName>
        <fullName evidence="1">Uncharacterized protein</fullName>
    </submittedName>
</protein>
<dbReference type="Proteomes" id="UP000634136">
    <property type="component" value="Unassembled WGS sequence"/>
</dbReference>
<gene>
    <name evidence="1" type="ORF">G2W53_009695</name>
</gene>
<keyword evidence="2" id="KW-1185">Reference proteome</keyword>
<dbReference type="EMBL" id="JAAIUW010000004">
    <property type="protein sequence ID" value="KAF7834836.1"/>
    <property type="molecule type" value="Genomic_DNA"/>
</dbReference>
<proteinExistence type="predicted"/>
<organism evidence="1 2">
    <name type="scientific">Senna tora</name>
    <dbReference type="NCBI Taxonomy" id="362788"/>
    <lineage>
        <taxon>Eukaryota</taxon>
        <taxon>Viridiplantae</taxon>
        <taxon>Streptophyta</taxon>
        <taxon>Embryophyta</taxon>
        <taxon>Tracheophyta</taxon>
        <taxon>Spermatophyta</taxon>
        <taxon>Magnoliopsida</taxon>
        <taxon>eudicotyledons</taxon>
        <taxon>Gunneridae</taxon>
        <taxon>Pentapetalae</taxon>
        <taxon>rosids</taxon>
        <taxon>fabids</taxon>
        <taxon>Fabales</taxon>
        <taxon>Fabaceae</taxon>
        <taxon>Caesalpinioideae</taxon>
        <taxon>Cassia clade</taxon>
        <taxon>Senna</taxon>
    </lineage>
</organism>
<comment type="caution">
    <text evidence="1">The sequence shown here is derived from an EMBL/GenBank/DDBJ whole genome shotgun (WGS) entry which is preliminary data.</text>
</comment>
<dbReference type="AlphaFoldDB" id="A0A835C8E6"/>
<name>A0A835C8E6_9FABA</name>
<sequence>MGWDLGNLVAKGMDLDRRKVGRSPGYVIPCDSESLGRDPARDFCLCLEGLDPGLISILCGSESSGCDPVLIILIPRDFESLGCDHGLVGRDIAHDFCLCLEA</sequence>